<keyword evidence="14" id="KW-0449">Lipoprotein</keyword>
<dbReference type="Pfam" id="PF22461">
    <property type="entry name" value="SLBB_2"/>
    <property type="match status" value="1"/>
</dbReference>
<dbReference type="GO" id="GO:0009279">
    <property type="term" value="C:cell outer membrane"/>
    <property type="evidence" value="ECO:0007669"/>
    <property type="project" value="UniProtKB-SubCell"/>
</dbReference>
<evidence type="ECO:0000256" key="10">
    <source>
        <dbReference type="ARBA" id="ARBA00023114"/>
    </source>
</evidence>
<evidence type="ECO:0000256" key="2">
    <source>
        <dbReference type="ARBA" id="ARBA00009450"/>
    </source>
</evidence>
<evidence type="ECO:0000256" key="13">
    <source>
        <dbReference type="ARBA" id="ARBA00023237"/>
    </source>
</evidence>
<dbReference type="GO" id="GO:0015288">
    <property type="term" value="F:porin activity"/>
    <property type="evidence" value="ECO:0007669"/>
    <property type="project" value="UniProtKB-KW"/>
</dbReference>
<evidence type="ECO:0000256" key="1">
    <source>
        <dbReference type="ARBA" id="ARBA00004571"/>
    </source>
</evidence>
<feature type="domain" description="Polysaccharide export protein N-terminal" evidence="16">
    <location>
        <begin position="42"/>
        <end position="114"/>
    </location>
</feature>
<dbReference type="NCBIfam" id="TIGR03027">
    <property type="entry name" value="pepcterm_export"/>
    <property type="match status" value="1"/>
</dbReference>
<dbReference type="GO" id="GO:0046930">
    <property type="term" value="C:pore complex"/>
    <property type="evidence" value="ECO:0007669"/>
    <property type="project" value="UniProtKB-KW"/>
</dbReference>
<keyword evidence="6" id="KW-0812">Transmembrane</keyword>
<evidence type="ECO:0000256" key="14">
    <source>
        <dbReference type="ARBA" id="ARBA00023288"/>
    </source>
</evidence>
<evidence type="ECO:0000259" key="17">
    <source>
        <dbReference type="Pfam" id="PF22461"/>
    </source>
</evidence>
<keyword evidence="13" id="KW-0998">Cell outer membrane</keyword>
<dbReference type="InterPro" id="IPR017477">
    <property type="entry name" value="PEP-CTERM_polysacc_export"/>
</dbReference>
<evidence type="ECO:0000256" key="8">
    <source>
        <dbReference type="ARBA" id="ARBA00023047"/>
    </source>
</evidence>
<dbReference type="PhylomeDB" id="Q2RPN3"/>
<dbReference type="InterPro" id="IPR054765">
    <property type="entry name" value="SLBB_dom"/>
</dbReference>
<keyword evidence="11" id="KW-0472">Membrane</keyword>
<name>Q2RPN3_RHORT</name>
<organism evidence="18 19">
    <name type="scientific">Rhodospirillum rubrum (strain ATCC 11170 / ATH 1.1.1 / DSM 467 / LMG 4362 / NCIMB 8255 / S1)</name>
    <dbReference type="NCBI Taxonomy" id="269796"/>
    <lineage>
        <taxon>Bacteria</taxon>
        <taxon>Pseudomonadati</taxon>
        <taxon>Pseudomonadota</taxon>
        <taxon>Alphaproteobacteria</taxon>
        <taxon>Rhodospirillales</taxon>
        <taxon>Rhodospirillaceae</taxon>
        <taxon>Rhodospirillum</taxon>
    </lineage>
</organism>
<protein>
    <submittedName>
        <fullName evidence="18">Polysaccharide export protein</fullName>
    </submittedName>
</protein>
<evidence type="ECO:0000256" key="15">
    <source>
        <dbReference type="SAM" id="SignalP"/>
    </source>
</evidence>
<dbReference type="PANTHER" id="PTHR33619:SF3">
    <property type="entry name" value="POLYSACCHARIDE EXPORT PROTEIN GFCE-RELATED"/>
    <property type="match status" value="1"/>
</dbReference>
<feature type="chain" id="PRO_5004214730" evidence="15">
    <location>
        <begin position="21"/>
        <end position="209"/>
    </location>
</feature>
<feature type="domain" description="SLBB" evidence="17">
    <location>
        <begin position="123"/>
        <end position="204"/>
    </location>
</feature>
<gene>
    <name evidence="18" type="ordered locus">Rru_A3117</name>
</gene>
<keyword evidence="19" id="KW-1185">Reference proteome</keyword>
<evidence type="ECO:0000256" key="6">
    <source>
        <dbReference type="ARBA" id="ARBA00022692"/>
    </source>
</evidence>
<dbReference type="Pfam" id="PF02563">
    <property type="entry name" value="Poly_export"/>
    <property type="match status" value="1"/>
</dbReference>
<dbReference type="EMBL" id="CP000230">
    <property type="protein sequence ID" value="ABC23912.1"/>
    <property type="molecule type" value="Genomic_DNA"/>
</dbReference>
<keyword evidence="8" id="KW-0625">Polysaccharide transport</keyword>
<evidence type="ECO:0000256" key="11">
    <source>
        <dbReference type="ARBA" id="ARBA00023136"/>
    </source>
</evidence>
<evidence type="ECO:0000259" key="16">
    <source>
        <dbReference type="Pfam" id="PF02563"/>
    </source>
</evidence>
<comment type="similarity">
    <text evidence="2">Belongs to the BexD/CtrA/VexA family.</text>
</comment>
<keyword evidence="3" id="KW-0813">Transport</keyword>
<evidence type="ECO:0000256" key="7">
    <source>
        <dbReference type="ARBA" id="ARBA00022729"/>
    </source>
</evidence>
<evidence type="ECO:0000313" key="19">
    <source>
        <dbReference type="Proteomes" id="UP000001929"/>
    </source>
</evidence>
<evidence type="ECO:0000256" key="5">
    <source>
        <dbReference type="ARBA" id="ARBA00022597"/>
    </source>
</evidence>
<dbReference type="HOGENOM" id="CLU_038343_3_2_5"/>
<dbReference type="PANTHER" id="PTHR33619">
    <property type="entry name" value="POLYSACCHARIDE EXPORT PROTEIN GFCE-RELATED"/>
    <property type="match status" value="1"/>
</dbReference>
<dbReference type="eggNOG" id="COG1596">
    <property type="taxonomic scope" value="Bacteria"/>
</dbReference>
<dbReference type="PROSITE" id="PS51257">
    <property type="entry name" value="PROKAR_LIPOPROTEIN"/>
    <property type="match status" value="1"/>
</dbReference>
<keyword evidence="9" id="KW-0406">Ion transport</keyword>
<evidence type="ECO:0000256" key="4">
    <source>
        <dbReference type="ARBA" id="ARBA00022452"/>
    </source>
</evidence>
<proteinExistence type="inferred from homology"/>
<keyword evidence="10" id="KW-0626">Porin</keyword>
<evidence type="ECO:0000256" key="9">
    <source>
        <dbReference type="ARBA" id="ARBA00023065"/>
    </source>
</evidence>
<dbReference type="AlphaFoldDB" id="Q2RPN3"/>
<comment type="subcellular location">
    <subcellularLocation>
        <location evidence="1">Cell outer membrane</location>
        <topology evidence="1">Multi-pass membrane protein</topology>
    </subcellularLocation>
</comment>
<dbReference type="GO" id="GO:0006811">
    <property type="term" value="P:monoatomic ion transport"/>
    <property type="evidence" value="ECO:0007669"/>
    <property type="project" value="UniProtKB-KW"/>
</dbReference>
<accession>Q2RPN3</accession>
<evidence type="ECO:0000313" key="18">
    <source>
        <dbReference type="EMBL" id="ABC23912.1"/>
    </source>
</evidence>
<feature type="signal peptide" evidence="15">
    <location>
        <begin position="1"/>
        <end position="20"/>
    </location>
</feature>
<dbReference type="KEGG" id="rru:Rru_A3117"/>
<keyword evidence="12" id="KW-0564">Palmitate</keyword>
<dbReference type="Proteomes" id="UP000001929">
    <property type="component" value="Chromosome"/>
</dbReference>
<dbReference type="PATRIC" id="fig|269796.9.peg.3230"/>
<dbReference type="STRING" id="269796.Rru_A3117"/>
<dbReference type="InterPro" id="IPR003715">
    <property type="entry name" value="Poly_export_N"/>
</dbReference>
<dbReference type="EnsemblBacteria" id="ABC23912">
    <property type="protein sequence ID" value="ABC23912"/>
    <property type="gene ID" value="Rru_A3117"/>
</dbReference>
<dbReference type="Gene3D" id="3.10.560.10">
    <property type="entry name" value="Outer membrane lipoprotein wza domain like"/>
    <property type="match status" value="1"/>
</dbReference>
<dbReference type="InterPro" id="IPR049712">
    <property type="entry name" value="Poly_export"/>
</dbReference>
<keyword evidence="7 15" id="KW-0732">Signal</keyword>
<keyword evidence="5" id="KW-0762">Sugar transport</keyword>
<reference evidence="18 19" key="1">
    <citation type="journal article" date="2011" name="Stand. Genomic Sci.">
        <title>Complete genome sequence of Rhodospirillum rubrum type strain (S1).</title>
        <authorList>
            <person name="Munk A.C."/>
            <person name="Copeland A."/>
            <person name="Lucas S."/>
            <person name="Lapidus A."/>
            <person name="Del Rio T.G."/>
            <person name="Barry K."/>
            <person name="Detter J.C."/>
            <person name="Hammon N."/>
            <person name="Israni S."/>
            <person name="Pitluck S."/>
            <person name="Brettin T."/>
            <person name="Bruce D."/>
            <person name="Han C."/>
            <person name="Tapia R."/>
            <person name="Gilna P."/>
            <person name="Schmutz J."/>
            <person name="Larimer F."/>
            <person name="Land M."/>
            <person name="Kyrpides N.C."/>
            <person name="Mavromatis K."/>
            <person name="Richardson P."/>
            <person name="Rohde M."/>
            <person name="Goker M."/>
            <person name="Klenk H.P."/>
            <person name="Zhang Y."/>
            <person name="Roberts G.P."/>
            <person name="Reslewic S."/>
            <person name="Schwartz D.C."/>
        </authorList>
    </citation>
    <scope>NUCLEOTIDE SEQUENCE [LARGE SCALE GENOMIC DNA]</scope>
    <source>
        <strain evidence="19">ATCC 11170 / ATH 1.1.1 / DSM 467 / LMG 4362 / NCIMB 8255 / S1</strain>
    </source>
</reference>
<keyword evidence="4" id="KW-1134">Transmembrane beta strand</keyword>
<evidence type="ECO:0000256" key="3">
    <source>
        <dbReference type="ARBA" id="ARBA00022448"/>
    </source>
</evidence>
<evidence type="ECO:0000256" key="12">
    <source>
        <dbReference type="ARBA" id="ARBA00023139"/>
    </source>
</evidence>
<dbReference type="GO" id="GO:0015159">
    <property type="term" value="F:polysaccharide transmembrane transporter activity"/>
    <property type="evidence" value="ECO:0007669"/>
    <property type="project" value="InterPro"/>
</dbReference>
<sequence length="209" mass="22408">MIRACIVRRLSLLFVGVAFLGGLAACSGLDAPPATGFETGERPVYVVGPGDSLDVFVWGQPDLSRSIVVRPDGRLTLPLVTDLVAAGKTPSELSAAITEQLQTYVQNPVVSVMVVNFAGPFDKQVRVVGEAATPKALQYRDRMTTLDAMIEVGGLKQFAAGNRAVLVRGQPPEAKSYRVRLEDLMNDGDITANVPLMPGDVLIIPQSWF</sequence>